<dbReference type="AlphaFoldDB" id="A0A4C1ZVX7"/>
<proteinExistence type="predicted"/>
<protein>
    <submittedName>
        <fullName evidence="1">Uncharacterized protein</fullName>
    </submittedName>
</protein>
<reference evidence="1 2" key="1">
    <citation type="journal article" date="2019" name="Commun. Biol.">
        <title>The bagworm genome reveals a unique fibroin gene that provides high tensile strength.</title>
        <authorList>
            <person name="Kono N."/>
            <person name="Nakamura H."/>
            <person name="Ohtoshi R."/>
            <person name="Tomita M."/>
            <person name="Numata K."/>
            <person name="Arakawa K."/>
        </authorList>
    </citation>
    <scope>NUCLEOTIDE SEQUENCE [LARGE SCALE GENOMIC DNA]</scope>
</reference>
<evidence type="ECO:0000313" key="1">
    <source>
        <dbReference type="EMBL" id="GBP91199.1"/>
    </source>
</evidence>
<sequence length="78" mass="8715">MVVRSFSYYDFIVRLDSAQYRALANEDYNGYDCRWNLTVGAGGRCSDPVISAERPYISAIEPDTGVTVLAITNKPTIF</sequence>
<gene>
    <name evidence="1" type="ORF">EVAR_100740_1</name>
</gene>
<name>A0A4C1ZVX7_EUMVA</name>
<dbReference type="EMBL" id="BGZK01002150">
    <property type="protein sequence ID" value="GBP91199.1"/>
    <property type="molecule type" value="Genomic_DNA"/>
</dbReference>
<evidence type="ECO:0000313" key="2">
    <source>
        <dbReference type="Proteomes" id="UP000299102"/>
    </source>
</evidence>
<organism evidence="1 2">
    <name type="scientific">Eumeta variegata</name>
    <name type="common">Bagworm moth</name>
    <name type="synonym">Eumeta japonica</name>
    <dbReference type="NCBI Taxonomy" id="151549"/>
    <lineage>
        <taxon>Eukaryota</taxon>
        <taxon>Metazoa</taxon>
        <taxon>Ecdysozoa</taxon>
        <taxon>Arthropoda</taxon>
        <taxon>Hexapoda</taxon>
        <taxon>Insecta</taxon>
        <taxon>Pterygota</taxon>
        <taxon>Neoptera</taxon>
        <taxon>Endopterygota</taxon>
        <taxon>Lepidoptera</taxon>
        <taxon>Glossata</taxon>
        <taxon>Ditrysia</taxon>
        <taxon>Tineoidea</taxon>
        <taxon>Psychidae</taxon>
        <taxon>Oiketicinae</taxon>
        <taxon>Eumeta</taxon>
    </lineage>
</organism>
<keyword evidence="2" id="KW-1185">Reference proteome</keyword>
<comment type="caution">
    <text evidence="1">The sequence shown here is derived from an EMBL/GenBank/DDBJ whole genome shotgun (WGS) entry which is preliminary data.</text>
</comment>
<dbReference type="Proteomes" id="UP000299102">
    <property type="component" value="Unassembled WGS sequence"/>
</dbReference>
<accession>A0A4C1ZVX7</accession>